<dbReference type="InterPro" id="IPR003439">
    <property type="entry name" value="ABC_transporter-like_ATP-bd"/>
</dbReference>
<dbReference type="PANTHER" id="PTHR45772:SF10">
    <property type="entry name" value="LIPOPOLYSACCHARIDE EXPORT SYSTEM ATP-BINDING PROTEIN LPTB"/>
    <property type="match status" value="1"/>
</dbReference>
<dbReference type="EMBL" id="CP072648">
    <property type="protein sequence ID" value="QUW03983.1"/>
    <property type="molecule type" value="Genomic_DNA"/>
</dbReference>
<keyword evidence="2" id="KW-0547">Nucleotide-binding</keyword>
<accession>A0ABX8BAL6</accession>
<keyword evidence="1" id="KW-0813">Transport</keyword>
<gene>
    <name evidence="5" type="primary">lptB</name>
    <name evidence="5" type="ORF">J8C06_08720</name>
</gene>
<dbReference type="InterPro" id="IPR027417">
    <property type="entry name" value="P-loop_NTPase"/>
</dbReference>
<dbReference type="PANTHER" id="PTHR45772">
    <property type="entry name" value="CONSERVED COMPONENT OF ABC TRANSPORTER FOR NATURAL AMINO ACIDS-RELATED"/>
    <property type="match status" value="1"/>
</dbReference>
<feature type="domain" description="ABC transporter" evidence="4">
    <location>
        <begin position="3"/>
        <end position="235"/>
    </location>
</feature>
<organism evidence="5 6">
    <name type="scientific">Chloracidobacterium validum</name>
    <dbReference type="NCBI Taxonomy" id="2821543"/>
    <lineage>
        <taxon>Bacteria</taxon>
        <taxon>Pseudomonadati</taxon>
        <taxon>Acidobacteriota</taxon>
        <taxon>Terriglobia</taxon>
        <taxon>Terriglobales</taxon>
        <taxon>Acidobacteriaceae</taxon>
        <taxon>Chloracidobacterium</taxon>
    </lineage>
</organism>
<dbReference type="NCBIfam" id="TIGR04406">
    <property type="entry name" value="LPS_export_lptB"/>
    <property type="match status" value="1"/>
</dbReference>
<evidence type="ECO:0000313" key="6">
    <source>
        <dbReference type="Proteomes" id="UP000676506"/>
    </source>
</evidence>
<dbReference type="Gene3D" id="3.40.50.300">
    <property type="entry name" value="P-loop containing nucleotide triphosphate hydrolases"/>
    <property type="match status" value="1"/>
</dbReference>
<evidence type="ECO:0000259" key="4">
    <source>
        <dbReference type="PROSITE" id="PS50893"/>
    </source>
</evidence>
<dbReference type="CDD" id="cd03218">
    <property type="entry name" value="ABC_YhbG"/>
    <property type="match status" value="1"/>
</dbReference>
<dbReference type="GO" id="GO:0005524">
    <property type="term" value="F:ATP binding"/>
    <property type="evidence" value="ECO:0007669"/>
    <property type="project" value="UniProtKB-KW"/>
</dbReference>
<evidence type="ECO:0000256" key="1">
    <source>
        <dbReference type="ARBA" id="ARBA00022448"/>
    </source>
</evidence>
<dbReference type="Pfam" id="PF00005">
    <property type="entry name" value="ABC_tran"/>
    <property type="match status" value="1"/>
</dbReference>
<dbReference type="SUPFAM" id="SSF52540">
    <property type="entry name" value="P-loop containing nucleoside triphosphate hydrolases"/>
    <property type="match status" value="1"/>
</dbReference>
<keyword evidence="6" id="KW-1185">Reference proteome</keyword>
<dbReference type="Proteomes" id="UP000676506">
    <property type="component" value="Chromosome 1"/>
</dbReference>
<dbReference type="InterPro" id="IPR051120">
    <property type="entry name" value="ABC_AA/LPS_Transport"/>
</dbReference>
<evidence type="ECO:0000313" key="5">
    <source>
        <dbReference type="EMBL" id="QUW03983.1"/>
    </source>
</evidence>
<proteinExistence type="predicted"/>
<sequence>MTLTVQRLRKAYRGREVVSDVSLAIQCGEVVGLLGPNGAGKTTTFAMIVGLETPDAGIIALDDEDITGLPMYRRARRGIGYLPQEASIFRKLTVENNILAILETLNLSATERQTRLEALLDELDIAHVRRTMGYAVSGGERRRTEIARCLAIEPKFILLDEPFAGIDPKAVIEIQGIVARLRKKGIGVLITDHNVRETLAITDRAYIISEGRIFRAGKPAELTTDEEVRQVYLGESFRL</sequence>
<evidence type="ECO:0000256" key="3">
    <source>
        <dbReference type="ARBA" id="ARBA00022840"/>
    </source>
</evidence>
<dbReference type="InterPro" id="IPR003593">
    <property type="entry name" value="AAA+_ATPase"/>
</dbReference>
<dbReference type="InterPro" id="IPR030921">
    <property type="entry name" value="LPS_export_LptB"/>
</dbReference>
<evidence type="ECO:0000256" key="2">
    <source>
        <dbReference type="ARBA" id="ARBA00022741"/>
    </source>
</evidence>
<keyword evidence="3 5" id="KW-0067">ATP-binding</keyword>
<name>A0ABX8BAL6_9BACT</name>
<dbReference type="SMART" id="SM00382">
    <property type="entry name" value="AAA"/>
    <property type="match status" value="1"/>
</dbReference>
<reference evidence="5 6" key="1">
    <citation type="submission" date="2021-03" db="EMBL/GenBank/DDBJ databases">
        <title>Genomic and phenotypic characterization of Chloracidobacterium isolates provides evidence for multiple species.</title>
        <authorList>
            <person name="Saini M.K."/>
            <person name="Costas A.M.G."/>
            <person name="Tank M."/>
            <person name="Bryant D.A."/>
        </authorList>
    </citation>
    <scope>NUCLEOTIDE SEQUENCE [LARGE SCALE GENOMIC DNA]</scope>
    <source>
        <strain evidence="5 6">BV2-C</strain>
    </source>
</reference>
<protein>
    <submittedName>
        <fullName evidence="5">LPS export ABC transporter ATP-binding protein</fullName>
    </submittedName>
</protein>
<dbReference type="PROSITE" id="PS50893">
    <property type="entry name" value="ABC_TRANSPORTER_2"/>
    <property type="match status" value="1"/>
</dbReference>